<name>A0AA38WME1_9ASTR</name>
<comment type="caution">
    <text evidence="5">The sequence shown here is derived from an EMBL/GenBank/DDBJ whole genome shotgun (WGS) entry which is preliminary data.</text>
</comment>
<evidence type="ECO:0000259" key="4">
    <source>
        <dbReference type="PROSITE" id="PS50994"/>
    </source>
</evidence>
<protein>
    <recommendedName>
        <fullName evidence="4">Integrase catalytic domain-containing protein</fullName>
    </recommendedName>
</protein>
<proteinExistence type="predicted"/>
<dbReference type="InterPro" id="IPR013103">
    <property type="entry name" value="RVT_2"/>
</dbReference>
<evidence type="ECO:0000256" key="3">
    <source>
        <dbReference type="SAM" id="MobiDB-lite"/>
    </source>
</evidence>
<dbReference type="InterPro" id="IPR001584">
    <property type="entry name" value="Integrase_cat-core"/>
</dbReference>
<feature type="domain" description="Integrase catalytic" evidence="4">
    <location>
        <begin position="29"/>
        <end position="196"/>
    </location>
</feature>
<keyword evidence="1" id="KW-0479">Metal-binding</keyword>
<dbReference type="PROSITE" id="PS50994">
    <property type="entry name" value="INTEGRASE"/>
    <property type="match status" value="1"/>
</dbReference>
<dbReference type="GO" id="GO:0015074">
    <property type="term" value="P:DNA integration"/>
    <property type="evidence" value="ECO:0007669"/>
    <property type="project" value="InterPro"/>
</dbReference>
<organism evidence="5 6">
    <name type="scientific">Centaurea solstitialis</name>
    <name type="common">yellow star-thistle</name>
    <dbReference type="NCBI Taxonomy" id="347529"/>
    <lineage>
        <taxon>Eukaryota</taxon>
        <taxon>Viridiplantae</taxon>
        <taxon>Streptophyta</taxon>
        <taxon>Embryophyta</taxon>
        <taxon>Tracheophyta</taxon>
        <taxon>Spermatophyta</taxon>
        <taxon>Magnoliopsida</taxon>
        <taxon>eudicotyledons</taxon>
        <taxon>Gunneridae</taxon>
        <taxon>Pentapetalae</taxon>
        <taxon>asterids</taxon>
        <taxon>campanulids</taxon>
        <taxon>Asterales</taxon>
        <taxon>Asteraceae</taxon>
        <taxon>Carduoideae</taxon>
        <taxon>Cardueae</taxon>
        <taxon>Centaureinae</taxon>
        <taxon>Centaurea</taxon>
    </lineage>
</organism>
<evidence type="ECO:0000256" key="2">
    <source>
        <dbReference type="ARBA" id="ARBA00022801"/>
    </source>
</evidence>
<sequence length="600" mass="68503">MKFEKDHLCSACKMGKLKRSSHKTKSDPSFDQPLQMLHVDLCGPIAVQSLNEKKYILVLVDEFSRFTWVEFARKKSHVPLLLINLLKTLQVLHGIQVRVMRSDNGTEFKNSAIEDYLASIGITHKFSMPRTPQQNGVVERKNRILVQAARTMLNASGLPLTFWVEVVSTACYTSMRRVLIIFYTTKGPTLNSFMCLAGNAMSTKRSSLRNSKNKQKHPQMQPSQKIWKYCFMSDFEDSDRTSVEADRASISTGKTSVSTGITSNDVNRASTVHLENSAPTNLSEPSHIPSPTSNSSQVPLPLSTNFLNPLFLQVLYILNLFLKNKLQLLKNMKSLMGIPLSLKHYKKYLLTLTYLMLSNGEKIISNPKLLVILQKVSKQEQIKIEPKKVTDALEDSFWVEAMQDELLEFERNNVWTLTPLLIGKSDENGVVIRNKARLVAQGYCQEEGIDYEETFAPVARLEAIRIFLPYAAHRGFKVYVKQPLGFHSEKYPNHVYFLDKALYGLKQAPRAWYERLSTFLLSHNFHRGTTDITLFYRNVNKDILLNQIYVDDIICGSTDISLCKEFELLMQNEFEMSMMGELTFFLGLQVKQSSKGIFLN</sequence>
<accession>A0AA38WME1</accession>
<dbReference type="Gene3D" id="3.30.420.10">
    <property type="entry name" value="Ribonuclease H-like superfamily/Ribonuclease H"/>
    <property type="match status" value="1"/>
</dbReference>
<gene>
    <name evidence="5" type="ORF">OSB04_012394</name>
</gene>
<keyword evidence="6" id="KW-1185">Reference proteome</keyword>
<dbReference type="PANTHER" id="PTHR42648:SF32">
    <property type="entry name" value="RIBONUCLEASE H-LIKE DOMAIN, GAG-PRE-INTEGRASE DOMAIN PROTEIN-RELATED"/>
    <property type="match status" value="1"/>
</dbReference>
<evidence type="ECO:0000313" key="6">
    <source>
        <dbReference type="Proteomes" id="UP001172457"/>
    </source>
</evidence>
<dbReference type="InterPro" id="IPR036397">
    <property type="entry name" value="RNaseH_sf"/>
</dbReference>
<dbReference type="PANTHER" id="PTHR42648">
    <property type="entry name" value="TRANSPOSASE, PUTATIVE-RELATED"/>
    <property type="match status" value="1"/>
</dbReference>
<evidence type="ECO:0000256" key="1">
    <source>
        <dbReference type="ARBA" id="ARBA00022723"/>
    </source>
</evidence>
<dbReference type="InterPro" id="IPR039537">
    <property type="entry name" value="Retrotran_Ty1/copia-like"/>
</dbReference>
<dbReference type="GO" id="GO:0016787">
    <property type="term" value="F:hydrolase activity"/>
    <property type="evidence" value="ECO:0007669"/>
    <property type="project" value="UniProtKB-KW"/>
</dbReference>
<dbReference type="InterPro" id="IPR012337">
    <property type="entry name" value="RNaseH-like_sf"/>
</dbReference>
<reference evidence="5" key="1">
    <citation type="submission" date="2023-03" db="EMBL/GenBank/DDBJ databases">
        <title>Chromosome-scale reference genome and RAD-based genetic map of yellow starthistle (Centaurea solstitialis) reveal putative structural variation and QTLs associated with invader traits.</title>
        <authorList>
            <person name="Reatini B."/>
            <person name="Cang F.A."/>
            <person name="Jiang Q."/>
            <person name="Mckibben M.T.W."/>
            <person name="Barker M.S."/>
            <person name="Rieseberg L.H."/>
            <person name="Dlugosch K.M."/>
        </authorList>
    </citation>
    <scope>NUCLEOTIDE SEQUENCE</scope>
    <source>
        <strain evidence="5">CAN-66</strain>
        <tissue evidence="5">Leaf</tissue>
    </source>
</reference>
<feature type="region of interest" description="Disordered" evidence="3">
    <location>
        <begin position="276"/>
        <end position="295"/>
    </location>
</feature>
<dbReference type="EMBL" id="JARYMX010000003">
    <property type="protein sequence ID" value="KAJ9557780.1"/>
    <property type="molecule type" value="Genomic_DNA"/>
</dbReference>
<dbReference type="AlphaFoldDB" id="A0AA38WME1"/>
<dbReference type="GO" id="GO:0003676">
    <property type="term" value="F:nucleic acid binding"/>
    <property type="evidence" value="ECO:0007669"/>
    <property type="project" value="InterPro"/>
</dbReference>
<evidence type="ECO:0000313" key="5">
    <source>
        <dbReference type="EMBL" id="KAJ9557780.1"/>
    </source>
</evidence>
<dbReference type="SUPFAM" id="SSF53098">
    <property type="entry name" value="Ribonuclease H-like"/>
    <property type="match status" value="1"/>
</dbReference>
<dbReference type="Proteomes" id="UP001172457">
    <property type="component" value="Chromosome 3"/>
</dbReference>
<dbReference type="GO" id="GO:0046872">
    <property type="term" value="F:metal ion binding"/>
    <property type="evidence" value="ECO:0007669"/>
    <property type="project" value="UniProtKB-KW"/>
</dbReference>
<keyword evidence="2" id="KW-0378">Hydrolase</keyword>
<dbReference type="Pfam" id="PF00665">
    <property type="entry name" value="rve"/>
    <property type="match status" value="1"/>
</dbReference>
<dbReference type="Pfam" id="PF07727">
    <property type="entry name" value="RVT_2"/>
    <property type="match status" value="2"/>
</dbReference>